<dbReference type="GO" id="GO:0006487">
    <property type="term" value="P:protein N-linked glycosylation"/>
    <property type="evidence" value="ECO:0007669"/>
    <property type="project" value="TreeGrafter"/>
</dbReference>
<evidence type="ECO:0000256" key="12">
    <source>
        <dbReference type="RuleBase" id="RU363075"/>
    </source>
</evidence>
<comment type="similarity">
    <text evidence="3 12">Belongs to the glycosyltransferase 22 family.</text>
</comment>
<dbReference type="OrthoDB" id="19039at2759"/>
<feature type="transmembrane region" description="Helical" evidence="12">
    <location>
        <begin position="155"/>
        <end position="173"/>
    </location>
</feature>
<evidence type="ECO:0000256" key="5">
    <source>
        <dbReference type="ARBA" id="ARBA00022679"/>
    </source>
</evidence>
<gene>
    <name evidence="13" type="ORF">AYO21_06435</name>
</gene>
<dbReference type="GeneID" id="34601594"/>
<comment type="pathway">
    <text evidence="2">Protein modification; protein glycosylation.</text>
</comment>
<keyword evidence="9 12" id="KW-0472">Membrane</keyword>
<comment type="caution">
    <text evidence="13">The sequence shown here is derived from an EMBL/GenBank/DDBJ whole genome shotgun (WGS) entry which is preliminary data.</text>
</comment>
<dbReference type="Pfam" id="PF03901">
    <property type="entry name" value="Glyco_transf_22"/>
    <property type="match status" value="1"/>
</dbReference>
<dbReference type="PANTHER" id="PTHR22760:SF1">
    <property type="entry name" value="DOL-P-MAN:MAN(7)GLCNAC(2)-PP-DOL ALPHA-1,6-MANNOSYLTRANSFERASE"/>
    <property type="match status" value="1"/>
</dbReference>
<keyword evidence="4 12" id="KW-0328">Glycosyltransferase</keyword>
<dbReference type="GO" id="GO:0052917">
    <property type="term" value="F:dol-P-Man:Man(7)GlcNAc(2)-PP-Dol alpha-1,6-mannosyltransferase activity"/>
    <property type="evidence" value="ECO:0007669"/>
    <property type="project" value="UniProtKB-EC"/>
</dbReference>
<name>A0A177F7U4_9EURO</name>
<comment type="function">
    <text evidence="10">Mannosyltransferase that operates in the biosynthetic pathway of dolichol-linked oligosaccharides, the glycan precursors employed in protein asparagine (N)-glycosylation. The assembly of dolichol-linked oligosaccharides begins on the cytosolic side of the endoplasmic reticulum membrane and finishes in its lumen. The sequential addition of sugars to dolichol pyrophosphate produces dolichol-linked oligosaccharides containing fourteen sugars, including two GlcNAcs, nine mannoses and three glucoses. Once assembled, the oligosaccharide is transferred from the lipid to nascent proteins by oligosaccharyltransferases. In the lumen of the endoplasmic reticulum, adds the eighth mannose residue in an alpha-1,6 linkage onto Man(7)GlcNAc(2)-PP-dolichol to produce Man(8)GlcNAc(2)-PP-dolichol.</text>
</comment>
<evidence type="ECO:0000313" key="13">
    <source>
        <dbReference type="EMBL" id="OAG39419.1"/>
    </source>
</evidence>
<dbReference type="RefSeq" id="XP_022511371.1">
    <property type="nucleotide sequence ID" value="XM_022656395.1"/>
</dbReference>
<dbReference type="AlphaFoldDB" id="A0A177F7U4"/>
<evidence type="ECO:0000256" key="6">
    <source>
        <dbReference type="ARBA" id="ARBA00022692"/>
    </source>
</evidence>
<keyword evidence="14" id="KW-1185">Reference proteome</keyword>
<dbReference type="EMBL" id="LVKK01000044">
    <property type="protein sequence ID" value="OAG39419.1"/>
    <property type="molecule type" value="Genomic_DNA"/>
</dbReference>
<keyword evidence="7 12" id="KW-0256">Endoplasmic reticulum</keyword>
<organism evidence="13 14">
    <name type="scientific">Fonsecaea monophora</name>
    <dbReference type="NCBI Taxonomy" id="254056"/>
    <lineage>
        <taxon>Eukaryota</taxon>
        <taxon>Fungi</taxon>
        <taxon>Dikarya</taxon>
        <taxon>Ascomycota</taxon>
        <taxon>Pezizomycotina</taxon>
        <taxon>Eurotiomycetes</taxon>
        <taxon>Chaetothyriomycetidae</taxon>
        <taxon>Chaetothyriales</taxon>
        <taxon>Herpotrichiellaceae</taxon>
        <taxon>Fonsecaea</taxon>
    </lineage>
</organism>
<dbReference type="PANTHER" id="PTHR22760">
    <property type="entry name" value="GLYCOSYLTRANSFERASE"/>
    <property type="match status" value="1"/>
</dbReference>
<evidence type="ECO:0000256" key="2">
    <source>
        <dbReference type="ARBA" id="ARBA00004922"/>
    </source>
</evidence>
<dbReference type="GO" id="GO:0005789">
    <property type="term" value="C:endoplasmic reticulum membrane"/>
    <property type="evidence" value="ECO:0007669"/>
    <property type="project" value="UniProtKB-SubCell"/>
</dbReference>
<evidence type="ECO:0000256" key="1">
    <source>
        <dbReference type="ARBA" id="ARBA00004477"/>
    </source>
</evidence>
<feature type="transmembrane region" description="Helical" evidence="12">
    <location>
        <begin position="7"/>
        <end position="26"/>
    </location>
</feature>
<evidence type="ECO:0000313" key="14">
    <source>
        <dbReference type="Proteomes" id="UP000077002"/>
    </source>
</evidence>
<evidence type="ECO:0000256" key="4">
    <source>
        <dbReference type="ARBA" id="ARBA00022676"/>
    </source>
</evidence>
<evidence type="ECO:0000256" key="10">
    <source>
        <dbReference type="ARBA" id="ARBA00044721"/>
    </source>
</evidence>
<feature type="transmembrane region" description="Helical" evidence="12">
    <location>
        <begin position="101"/>
        <end position="119"/>
    </location>
</feature>
<comment type="subcellular location">
    <subcellularLocation>
        <location evidence="1 12">Endoplasmic reticulum membrane</location>
        <topology evidence="1 12">Multi-pass membrane protein</topology>
    </subcellularLocation>
</comment>
<keyword evidence="8 12" id="KW-1133">Transmembrane helix</keyword>
<dbReference type="UniPathway" id="UPA00378"/>
<reference evidence="13 14" key="1">
    <citation type="submission" date="2016-03" db="EMBL/GenBank/DDBJ databases">
        <title>Draft genome sequence of the Fonsecaea monophora CBS 269.37.</title>
        <authorList>
            <person name="Bombassaro A."/>
            <person name="Vinicius W.A."/>
            <person name="De Hoog S."/>
            <person name="Sun J."/>
            <person name="Souza E.M."/>
            <person name="Raittz R.T."/>
            <person name="Costa F."/>
            <person name="Leao A.C."/>
            <person name="Tadra-Sfeir M.Z."/>
            <person name="Baura V."/>
            <person name="Balsanelli E."/>
            <person name="Pedrosa F.O."/>
            <person name="Moreno L.F."/>
            <person name="Steffens M.B."/>
            <person name="Xi L."/>
            <person name="Bocca A.L."/>
            <person name="Felipe M.S."/>
            <person name="Teixeira M."/>
            <person name="Telles Filho F.Q."/>
            <person name="Azevedo C.M."/>
            <person name="Gomes R."/>
            <person name="Vicente V.A."/>
        </authorList>
    </citation>
    <scope>NUCLEOTIDE SEQUENCE [LARGE SCALE GENOMIC DNA]</scope>
    <source>
        <strain evidence="13 14">CBS 269.37</strain>
    </source>
</reference>
<keyword evidence="5" id="KW-0808">Transferase</keyword>
<feature type="transmembrane region" description="Helical" evidence="12">
    <location>
        <begin position="377"/>
        <end position="398"/>
    </location>
</feature>
<feature type="transmembrane region" description="Helical" evidence="12">
    <location>
        <begin position="185"/>
        <end position="214"/>
    </location>
</feature>
<evidence type="ECO:0000256" key="7">
    <source>
        <dbReference type="ARBA" id="ARBA00022824"/>
    </source>
</evidence>
<evidence type="ECO:0000256" key="8">
    <source>
        <dbReference type="ARBA" id="ARBA00022989"/>
    </source>
</evidence>
<feature type="transmembrane region" description="Helical" evidence="12">
    <location>
        <begin position="70"/>
        <end position="89"/>
    </location>
</feature>
<dbReference type="InterPro" id="IPR005599">
    <property type="entry name" value="GPI_mannosylTrfase"/>
</dbReference>
<evidence type="ECO:0000256" key="11">
    <source>
        <dbReference type="ARBA" id="ARBA00048899"/>
    </source>
</evidence>
<sequence length="616" mass="68617">MSMSRLELWHSSYFLFPFLTLCHLYISPYTKVEESFNIQAVHDILEYGVPTHNANVKFKALYDHMTFPGAVPRTFIGAVVLAAVARPFVWLGNLDGRQQQLLVRSILGLFNAAALTYYASGVRRAYGKTAAAWYTILQASQFHVWYYSSRTLPNMFAFGMSTIALSLLLPVTPSTTESLVKRNKLALYLLTLAAIIFRSEIALLLGCQCLYMLLRPGFNLPVAISLIRRIFIPAILTATVTGLLLTVSVDTFFWQSPKPLWPELVAFLSNVFPPEGSLGASAWGTSPWHWYFTNALPRLLMNPLVVVVLIPAAFIYPGIATSSLDLIVPSMGYVCLYSCLAHKETRFLFPVIPPLTAAGARVAAHISTLGDRHLRHYLVTNLIVLTTILTALLSHLFLLPLSAQTYPGAQALSSLHALSLNYPPQPTVRVHLTNLALQTGVTHFLSTPSLTNSSGHGRPVFYLPGSPSGDKPALVSTLRTRWVYDKSDNETDLLSPMFWARFDYVVIEDPARVIGRWDVVDKVPSLGPLRLVGPDVGRGTLVLGGRGERREDDALARLVDAMYGEKVKWLYGVVHDLLREGYGLHNVLGRRASWTKGWWVHWGLENRLYILKRAQS</sequence>
<comment type="catalytic activity">
    <reaction evidence="11">
        <text>an alpha-D-Man-(1-&gt;2)-alpha-D-Man-(1-&gt;2)-alpha-D-Man-(1-&gt;3)-[alpha-D-Man-(1-&gt;2)-alpha-D-Man-(1-&gt;3)-alpha-D-Man-(1-&gt;6)]-beta-D-Man-(1-&gt;4)-beta-D-GlcNAc-(1-&gt;4)-alpha-D-GlcNAc-diphospho-di-trans,poly-cis-dolichol + a di-trans,poly-cis-dolichyl beta-D-mannosyl phosphate = an alpha-D-Man-(1-&gt;2)-alpha-D-Man-(1-&gt;2)-alpha-D-Man-(1-&gt;3)-[alpha-D-Man-(1-&gt;2)-alpha-D-Man-(1-&gt;3)-[alpha-D-Man-(1-&gt;6)]-alpha-D-Man-(1-&gt;6)]-beta-D-Man-(1-&gt;4)-beta-D-GlcNAc-(1-&gt;4)-alpha-D-GlcNAc-diphospho-di-trans,poly-cis-dolichol + a di-trans,poly-cis-dolichyl phosphate + H(+)</text>
        <dbReference type="Rhea" id="RHEA:29535"/>
        <dbReference type="Rhea" id="RHEA-COMP:19498"/>
        <dbReference type="Rhea" id="RHEA-COMP:19501"/>
        <dbReference type="Rhea" id="RHEA-COMP:19518"/>
        <dbReference type="Rhea" id="RHEA-COMP:19519"/>
        <dbReference type="ChEBI" id="CHEBI:15378"/>
        <dbReference type="ChEBI" id="CHEBI:57683"/>
        <dbReference type="ChEBI" id="CHEBI:58211"/>
        <dbReference type="ChEBI" id="CHEBI:132517"/>
        <dbReference type="ChEBI" id="CHEBI:132519"/>
        <dbReference type="EC" id="2.4.1.260"/>
    </reaction>
    <physiologicalReaction direction="left-to-right" evidence="11">
        <dbReference type="Rhea" id="RHEA:29536"/>
    </physiologicalReaction>
</comment>
<feature type="transmembrane region" description="Helical" evidence="12">
    <location>
        <begin position="299"/>
        <end position="319"/>
    </location>
</feature>
<accession>A0A177F7U4</accession>
<evidence type="ECO:0000256" key="9">
    <source>
        <dbReference type="ARBA" id="ARBA00023136"/>
    </source>
</evidence>
<keyword evidence="6 12" id="KW-0812">Transmembrane</keyword>
<evidence type="ECO:0000256" key="3">
    <source>
        <dbReference type="ARBA" id="ARBA00007063"/>
    </source>
</evidence>
<proteinExistence type="inferred from homology"/>
<dbReference type="EC" id="2.4.1.-" evidence="12"/>
<dbReference type="Proteomes" id="UP000077002">
    <property type="component" value="Unassembled WGS sequence"/>
</dbReference>
<protein>
    <recommendedName>
        <fullName evidence="12">Mannosyltransferase</fullName>
        <ecNumber evidence="12">2.4.1.-</ecNumber>
    </recommendedName>
</protein>
<feature type="transmembrane region" description="Helical" evidence="12">
    <location>
        <begin position="226"/>
        <end position="249"/>
    </location>
</feature>